<keyword evidence="1" id="KW-1133">Transmembrane helix</keyword>
<name>A0A1F6FSJ6_9BACT</name>
<dbReference type="Proteomes" id="UP000179230">
    <property type="component" value="Unassembled WGS sequence"/>
</dbReference>
<evidence type="ECO:0008006" key="4">
    <source>
        <dbReference type="Google" id="ProtNLM"/>
    </source>
</evidence>
<dbReference type="EMBL" id="MFMT01000012">
    <property type="protein sequence ID" value="OGG88822.1"/>
    <property type="molecule type" value="Genomic_DNA"/>
</dbReference>
<feature type="transmembrane region" description="Helical" evidence="1">
    <location>
        <begin position="176"/>
        <end position="193"/>
    </location>
</feature>
<protein>
    <recommendedName>
        <fullName evidence="4">Ferric oxidoreductase domain-containing protein</fullName>
    </recommendedName>
</protein>
<reference evidence="2 3" key="1">
    <citation type="journal article" date="2016" name="Nat. Commun.">
        <title>Thousands of microbial genomes shed light on interconnected biogeochemical processes in an aquifer system.</title>
        <authorList>
            <person name="Anantharaman K."/>
            <person name="Brown C.T."/>
            <person name="Hug L.A."/>
            <person name="Sharon I."/>
            <person name="Castelle C.J."/>
            <person name="Probst A.J."/>
            <person name="Thomas B.C."/>
            <person name="Singh A."/>
            <person name="Wilkins M.J."/>
            <person name="Karaoz U."/>
            <person name="Brodie E.L."/>
            <person name="Williams K.H."/>
            <person name="Hubbard S.S."/>
            <person name="Banfield J.F."/>
        </authorList>
    </citation>
    <scope>NUCLEOTIDE SEQUENCE [LARGE SCALE GENOMIC DNA]</scope>
</reference>
<feature type="transmembrane region" description="Helical" evidence="1">
    <location>
        <begin position="81"/>
        <end position="100"/>
    </location>
</feature>
<feature type="transmembrane region" description="Helical" evidence="1">
    <location>
        <begin position="120"/>
        <end position="141"/>
    </location>
</feature>
<keyword evidence="1" id="KW-0472">Membrane</keyword>
<accession>A0A1F6FSJ6</accession>
<dbReference type="AlphaFoldDB" id="A0A1F6FSJ6"/>
<evidence type="ECO:0000256" key="1">
    <source>
        <dbReference type="SAM" id="Phobius"/>
    </source>
</evidence>
<proteinExistence type="predicted"/>
<sequence>MKTYFTFIKFTQEIFLAVSILMLATLPSAVALNPQWFSDTMYLWLYGAAHFALFLVMLIRPLADVLQGVTWLRPLVILRKGIGVFSASIIVSFIIAKVITNPSGYIGSLATIEYWSFNQLALFAHLADISALLLLITSNNLSKRLLGKNWKSLQRLSYVYFYYSALYVVAMFNETMVIWYVVIVTLFTILAWLRNHGHLFTSNTNKTKTT</sequence>
<comment type="caution">
    <text evidence="2">The sequence shown here is derived from an EMBL/GenBank/DDBJ whole genome shotgun (WGS) entry which is preliminary data.</text>
</comment>
<gene>
    <name evidence="2" type="ORF">A2592_03030</name>
</gene>
<keyword evidence="1" id="KW-0812">Transmembrane</keyword>
<evidence type="ECO:0000313" key="2">
    <source>
        <dbReference type="EMBL" id="OGG88822.1"/>
    </source>
</evidence>
<evidence type="ECO:0000313" key="3">
    <source>
        <dbReference type="Proteomes" id="UP000179230"/>
    </source>
</evidence>
<feature type="transmembrane region" description="Helical" evidence="1">
    <location>
        <begin position="41"/>
        <end position="60"/>
    </location>
</feature>
<organism evidence="2 3">
    <name type="scientific">Candidatus Kaiserbacteria bacterium RIFOXYD1_FULL_42_15</name>
    <dbReference type="NCBI Taxonomy" id="1798532"/>
    <lineage>
        <taxon>Bacteria</taxon>
        <taxon>Candidatus Kaiseribacteriota</taxon>
    </lineage>
</organism>
<feature type="transmembrane region" description="Helical" evidence="1">
    <location>
        <begin position="153"/>
        <end position="170"/>
    </location>
</feature>